<organism evidence="9 10">
    <name type="scientific">Tetradesmus obliquus</name>
    <name type="common">Green alga</name>
    <name type="synonym">Acutodesmus obliquus</name>
    <dbReference type="NCBI Taxonomy" id="3088"/>
    <lineage>
        <taxon>Eukaryota</taxon>
        <taxon>Viridiplantae</taxon>
        <taxon>Chlorophyta</taxon>
        <taxon>core chlorophytes</taxon>
        <taxon>Chlorophyceae</taxon>
        <taxon>CS clade</taxon>
        <taxon>Sphaeropleales</taxon>
        <taxon>Scenedesmaceae</taxon>
        <taxon>Tetradesmus</taxon>
    </lineage>
</organism>
<name>A0A383W8X2_TETOB</name>
<dbReference type="Gene3D" id="3.20.20.80">
    <property type="entry name" value="Glycosidases"/>
    <property type="match status" value="1"/>
</dbReference>
<dbReference type="Proteomes" id="UP000256970">
    <property type="component" value="Unassembled WGS sequence"/>
</dbReference>
<evidence type="ECO:0000256" key="7">
    <source>
        <dbReference type="RuleBase" id="RU361153"/>
    </source>
</evidence>
<gene>
    <name evidence="9" type="ORF">BQ4739_LOCUS13879</name>
</gene>
<proteinExistence type="inferred from homology"/>
<keyword evidence="6" id="KW-0624">Polysaccharide degradation</keyword>
<evidence type="ECO:0000313" key="9">
    <source>
        <dbReference type="EMBL" id="SZX73622.1"/>
    </source>
</evidence>
<evidence type="ECO:0000313" key="10">
    <source>
        <dbReference type="Proteomes" id="UP000256970"/>
    </source>
</evidence>
<dbReference type="PANTHER" id="PTHR35923">
    <property type="entry name" value="MAJOR EXTRACELLULAR ENDOGLUCANASE"/>
    <property type="match status" value="1"/>
</dbReference>
<dbReference type="PANTHER" id="PTHR35923:SF2">
    <property type="entry name" value="ENDOGLUCANASE"/>
    <property type="match status" value="1"/>
</dbReference>
<reference evidence="9 10" key="1">
    <citation type="submission" date="2016-10" db="EMBL/GenBank/DDBJ databases">
        <authorList>
            <person name="Cai Z."/>
        </authorList>
    </citation>
    <scope>NUCLEOTIDE SEQUENCE [LARGE SCALE GENOMIC DNA]</scope>
</reference>
<dbReference type="SUPFAM" id="SSF51445">
    <property type="entry name" value="(Trans)glycosidases"/>
    <property type="match status" value="1"/>
</dbReference>
<keyword evidence="10" id="KW-1185">Reference proteome</keyword>
<dbReference type="GO" id="GO:0030245">
    <property type="term" value="P:cellulose catabolic process"/>
    <property type="evidence" value="ECO:0007669"/>
    <property type="project" value="UniProtKB-KW"/>
</dbReference>
<dbReference type="InterPro" id="IPR017853">
    <property type="entry name" value="GH"/>
</dbReference>
<evidence type="ECO:0000256" key="6">
    <source>
        <dbReference type="ARBA" id="ARBA00023326"/>
    </source>
</evidence>
<protein>
    <recommendedName>
        <fullName evidence="8">Glycoside hydrolase family 5 domain-containing protein</fullName>
    </recommendedName>
</protein>
<keyword evidence="5 7" id="KW-0326">Glycosidase</keyword>
<evidence type="ECO:0000256" key="5">
    <source>
        <dbReference type="ARBA" id="ARBA00023295"/>
    </source>
</evidence>
<evidence type="ECO:0000259" key="8">
    <source>
        <dbReference type="Pfam" id="PF00150"/>
    </source>
</evidence>
<dbReference type="Pfam" id="PF00150">
    <property type="entry name" value="Cellulase"/>
    <property type="match status" value="1"/>
</dbReference>
<sequence>MAAAAAVAAALCAVPPLPLLLLPGKLSIRGNQVLEDGKPITMHGINYFGFNNAQTMVDGLWAGKTSLTKDFSTQVYRQQLLGFNAVRLPFSFRDFNLPGRTDYNWCTPASEDDIRKSVTPPGVDPYAKPLPKPRVVLTVGNGQCNLGMPNNVFDRFLWVINLYARAGFKVVIDNHVWLEDPTAYEDPDDWVAGWTRLAAAISKDPVSRGVVMYDLVNEPDNKKIFWRARGGRPSLATLYVRAMDSIHKVQPDAIFVLEGTGQITYAIPSGDGFVTDAGVINSFKTQVMKTSRYEITGIEDPNFFFKALLAKPYAQNVIWGPHFYAQSVIPFALPKRFMTPPGLFKRMSDSFGYLTTKGYCSGGKCLKWPVLMGEFSAPHAGAPGDYATMDGLVQYFNNAGAGNDGRHTPISNWFFWAWNDNTPDTNGGIVKSDWASIDWSKVNWLRKIGLRPWYL</sequence>
<feature type="domain" description="Glycoside hydrolase family 5" evidence="8">
    <location>
        <begin position="148"/>
        <end position="420"/>
    </location>
</feature>
<dbReference type="EMBL" id="FNXT01001194">
    <property type="protein sequence ID" value="SZX73622.1"/>
    <property type="molecule type" value="Genomic_DNA"/>
</dbReference>
<keyword evidence="4" id="KW-0119">Carbohydrate metabolism</keyword>
<dbReference type="AlphaFoldDB" id="A0A383W8X2"/>
<dbReference type="STRING" id="3088.A0A383W8X2"/>
<evidence type="ECO:0000256" key="3">
    <source>
        <dbReference type="ARBA" id="ARBA00023001"/>
    </source>
</evidence>
<dbReference type="GO" id="GO:0004553">
    <property type="term" value="F:hydrolase activity, hydrolyzing O-glycosyl compounds"/>
    <property type="evidence" value="ECO:0007669"/>
    <property type="project" value="InterPro"/>
</dbReference>
<accession>A0A383W8X2</accession>
<keyword evidence="3" id="KW-0136">Cellulose degradation</keyword>
<comment type="similarity">
    <text evidence="1 7">Belongs to the glycosyl hydrolase 5 (cellulase A) family.</text>
</comment>
<evidence type="ECO:0000256" key="1">
    <source>
        <dbReference type="ARBA" id="ARBA00005641"/>
    </source>
</evidence>
<dbReference type="InterPro" id="IPR001547">
    <property type="entry name" value="Glyco_hydro_5"/>
</dbReference>
<evidence type="ECO:0000256" key="2">
    <source>
        <dbReference type="ARBA" id="ARBA00022801"/>
    </source>
</evidence>
<keyword evidence="2 7" id="KW-0378">Hydrolase</keyword>
<evidence type="ECO:0000256" key="4">
    <source>
        <dbReference type="ARBA" id="ARBA00023277"/>
    </source>
</evidence>